<evidence type="ECO:0000313" key="2">
    <source>
        <dbReference type="EMBL" id="SVD64428.1"/>
    </source>
</evidence>
<evidence type="ECO:0008006" key="3">
    <source>
        <dbReference type="Google" id="ProtNLM"/>
    </source>
</evidence>
<accession>A0A382X220</accession>
<name>A0A382X220_9ZZZZ</name>
<organism evidence="2">
    <name type="scientific">marine metagenome</name>
    <dbReference type="NCBI Taxonomy" id="408172"/>
    <lineage>
        <taxon>unclassified sequences</taxon>
        <taxon>metagenomes</taxon>
        <taxon>ecological metagenomes</taxon>
    </lineage>
</organism>
<keyword evidence="1" id="KW-1133">Transmembrane helix</keyword>
<dbReference type="EMBL" id="UINC01163882">
    <property type="protein sequence ID" value="SVD64428.1"/>
    <property type="molecule type" value="Genomic_DNA"/>
</dbReference>
<reference evidence="2" key="1">
    <citation type="submission" date="2018-05" db="EMBL/GenBank/DDBJ databases">
        <authorList>
            <person name="Lanie J.A."/>
            <person name="Ng W.-L."/>
            <person name="Kazmierczak K.M."/>
            <person name="Andrzejewski T.M."/>
            <person name="Davidsen T.M."/>
            <person name="Wayne K.J."/>
            <person name="Tettelin H."/>
            <person name="Glass J.I."/>
            <person name="Rusch D."/>
            <person name="Podicherti R."/>
            <person name="Tsui H.-C.T."/>
            <person name="Winkler M.E."/>
        </authorList>
    </citation>
    <scope>NUCLEOTIDE SEQUENCE</scope>
</reference>
<gene>
    <name evidence="2" type="ORF">METZ01_LOCUS417282</name>
</gene>
<keyword evidence="1" id="KW-0472">Membrane</keyword>
<evidence type="ECO:0000256" key="1">
    <source>
        <dbReference type="SAM" id="Phobius"/>
    </source>
</evidence>
<feature type="non-terminal residue" evidence="2">
    <location>
        <position position="1"/>
    </location>
</feature>
<sequence>KTLEKGYFHNGYYTIKWNAIGLPSGIYFYVLYSENKIIDVKKAILIK</sequence>
<keyword evidence="1" id="KW-0812">Transmembrane</keyword>
<feature type="transmembrane region" description="Helical" evidence="1">
    <location>
        <begin position="12"/>
        <end position="32"/>
    </location>
</feature>
<dbReference type="AlphaFoldDB" id="A0A382X220"/>
<protein>
    <recommendedName>
        <fullName evidence="3">Secretion system C-terminal sorting domain-containing protein</fullName>
    </recommendedName>
</protein>
<proteinExistence type="predicted"/>